<dbReference type="RefSeq" id="XP_073913594.1">
    <property type="nucleotide sequence ID" value="XM_074057493.1"/>
</dbReference>
<gene>
    <name evidence="2" type="primary">LOC109697443</name>
</gene>
<accession>A0AC58L8X3</accession>
<sequence length="335" mass="38807">MSSPALKAGASGKVTDFNNSTYLVTFTLFWEGQVSLSVLLIHPSEGVSALWRARNQGYDRITFLGKFINGTSQVITKCHLVPNSNSELCEYLYGRGQEVFYCTKPQHMPCDALTHVSTRNQKVSYLTVKENILFQKSKVGVEMMKDFKHIHVSQCNTLKFFDLHGTGYFKKYLLMDASRHTQIQWKKHSYPFLTVQFYSVIDDGYIAREIDRILGDRNTAIVITFGQHFRPFPINMFIRRAINIRKAIERLFLRSPDTKVIIKTENVRETLNTDIERFTNFHGYIQYLIMKDIFKDLNVGVIDAWDMTIAYDANMLHPPDYVVGNQIDMFLNYIC</sequence>
<name>A0AC58L8X3_CASCN</name>
<dbReference type="Proteomes" id="UP001732720">
    <property type="component" value="Chromosome 2"/>
</dbReference>
<reference evidence="2" key="1">
    <citation type="submission" date="2025-08" db="UniProtKB">
        <authorList>
            <consortium name="RefSeq"/>
        </authorList>
    </citation>
    <scope>IDENTIFICATION</scope>
</reference>
<evidence type="ECO:0000313" key="1">
    <source>
        <dbReference type="Proteomes" id="UP001732720"/>
    </source>
</evidence>
<protein>
    <submittedName>
        <fullName evidence="2">NXPE family member 1 isoform X4</fullName>
    </submittedName>
</protein>
<organism evidence="1 2">
    <name type="scientific">Castor canadensis</name>
    <name type="common">American beaver</name>
    <dbReference type="NCBI Taxonomy" id="51338"/>
    <lineage>
        <taxon>Eukaryota</taxon>
        <taxon>Metazoa</taxon>
        <taxon>Chordata</taxon>
        <taxon>Craniata</taxon>
        <taxon>Vertebrata</taxon>
        <taxon>Euteleostomi</taxon>
        <taxon>Mammalia</taxon>
        <taxon>Eutheria</taxon>
        <taxon>Euarchontoglires</taxon>
        <taxon>Glires</taxon>
        <taxon>Rodentia</taxon>
        <taxon>Castorimorpha</taxon>
        <taxon>Castoridae</taxon>
        <taxon>Castor</taxon>
    </lineage>
</organism>
<proteinExistence type="predicted"/>
<keyword evidence="1" id="KW-1185">Reference proteome</keyword>
<evidence type="ECO:0000313" key="2">
    <source>
        <dbReference type="RefSeq" id="XP_073913594.1"/>
    </source>
</evidence>